<evidence type="ECO:0000313" key="3">
    <source>
        <dbReference type="EMBL" id="MFD1428453.1"/>
    </source>
</evidence>
<accession>A0ABW4CEV5</accession>
<comment type="similarity">
    <text evidence="1">Belongs to the ADP-ribosylglycohydrolase family.</text>
</comment>
<dbReference type="RefSeq" id="WP_380167372.1">
    <property type="nucleotide sequence ID" value="NZ_JBHTNU010000024.1"/>
</dbReference>
<proteinExistence type="inferred from homology"/>
<dbReference type="SUPFAM" id="SSF101478">
    <property type="entry name" value="ADP-ribosylglycohydrolase"/>
    <property type="match status" value="1"/>
</dbReference>
<sequence>MTKSDQIAGALYGMAVGDALGMPSELWSREKVKQYFGRIETFLDGPPTNEVAKYFTKGQYTDDTSQALLLLDSLFENDFVADEGIVAKHLMAWAHQMNAFEENILGPSSKAALLALKQGEDPVPFTSKAVTNGAAMRIAPIGCLYTPDEKEKMISTIVTLSRATHSTDVAIGGAAMVAMGISAAIAGYSWDEIVEEMIRIYELASRQGEQTYSASIPERLRLGIQLGEEFAADEEAFSQKIYDLIGAGTMTHESVPAALAIAYYAREPKRCALLCANLGGDTDTIGAMATAICGAKSGIQGIPTEWVTMVEEQNPLSIQSYTDQILSHLAKGGRS</sequence>
<evidence type="ECO:0000256" key="1">
    <source>
        <dbReference type="ARBA" id="ARBA00010702"/>
    </source>
</evidence>
<dbReference type="InterPro" id="IPR050792">
    <property type="entry name" value="ADP-ribosylglycohydrolase"/>
</dbReference>
<reference evidence="4" key="1">
    <citation type="journal article" date="2019" name="Int. J. Syst. Evol. Microbiol.">
        <title>The Global Catalogue of Microorganisms (GCM) 10K type strain sequencing project: providing services to taxonomists for standard genome sequencing and annotation.</title>
        <authorList>
            <consortium name="The Broad Institute Genomics Platform"/>
            <consortium name="The Broad Institute Genome Sequencing Center for Infectious Disease"/>
            <person name="Wu L."/>
            <person name="Ma J."/>
        </authorList>
    </citation>
    <scope>NUCLEOTIDE SEQUENCE [LARGE SCALE GENOMIC DNA]</scope>
    <source>
        <strain evidence="4">S1</strain>
    </source>
</reference>
<organism evidence="3 4">
    <name type="scientific">Kroppenstedtia sanguinis</name>
    <dbReference type="NCBI Taxonomy" id="1380684"/>
    <lineage>
        <taxon>Bacteria</taxon>
        <taxon>Bacillati</taxon>
        <taxon>Bacillota</taxon>
        <taxon>Bacilli</taxon>
        <taxon>Bacillales</taxon>
        <taxon>Thermoactinomycetaceae</taxon>
        <taxon>Kroppenstedtia</taxon>
    </lineage>
</organism>
<keyword evidence="2" id="KW-0378">Hydrolase</keyword>
<name>A0ABW4CEV5_9BACL</name>
<dbReference type="PANTHER" id="PTHR16222">
    <property type="entry name" value="ADP-RIBOSYLGLYCOHYDROLASE"/>
    <property type="match status" value="1"/>
</dbReference>
<evidence type="ECO:0000256" key="2">
    <source>
        <dbReference type="ARBA" id="ARBA00022801"/>
    </source>
</evidence>
<comment type="caution">
    <text evidence="3">The sequence shown here is derived from an EMBL/GenBank/DDBJ whole genome shotgun (WGS) entry which is preliminary data.</text>
</comment>
<dbReference type="Gene3D" id="1.10.4080.10">
    <property type="entry name" value="ADP-ribosylation/Crystallin J1"/>
    <property type="match status" value="1"/>
</dbReference>
<dbReference type="Pfam" id="PF03747">
    <property type="entry name" value="ADP_ribosyl_GH"/>
    <property type="match status" value="1"/>
</dbReference>
<protein>
    <submittedName>
        <fullName evidence="3">ADP-ribosylglycohydrolase family protein</fullName>
    </submittedName>
</protein>
<dbReference type="EMBL" id="JBHTNU010000024">
    <property type="protein sequence ID" value="MFD1428453.1"/>
    <property type="molecule type" value="Genomic_DNA"/>
</dbReference>
<keyword evidence="4" id="KW-1185">Reference proteome</keyword>
<gene>
    <name evidence="3" type="ORF">ACFQ4Y_16255</name>
</gene>
<dbReference type="InterPro" id="IPR036705">
    <property type="entry name" value="Ribosyl_crysJ1_sf"/>
</dbReference>
<dbReference type="PANTHER" id="PTHR16222:SF24">
    <property type="entry name" value="ADP-RIBOSYLHYDROLASE ARH3"/>
    <property type="match status" value="1"/>
</dbReference>
<dbReference type="Proteomes" id="UP001597282">
    <property type="component" value="Unassembled WGS sequence"/>
</dbReference>
<dbReference type="InterPro" id="IPR005502">
    <property type="entry name" value="Ribosyl_crysJ1"/>
</dbReference>
<evidence type="ECO:0000313" key="4">
    <source>
        <dbReference type="Proteomes" id="UP001597282"/>
    </source>
</evidence>